<evidence type="ECO:0000259" key="1">
    <source>
        <dbReference type="Pfam" id="PF18701"/>
    </source>
</evidence>
<reference evidence="2 3" key="1">
    <citation type="journal article" date="2019" name="Commun. Biol.">
        <title>The bagworm genome reveals a unique fibroin gene that provides high tensile strength.</title>
        <authorList>
            <person name="Kono N."/>
            <person name="Nakamura H."/>
            <person name="Ohtoshi R."/>
            <person name="Tomita M."/>
            <person name="Numata K."/>
            <person name="Arakawa K."/>
        </authorList>
    </citation>
    <scope>NUCLEOTIDE SEQUENCE [LARGE SCALE GENOMIC DNA]</scope>
</reference>
<dbReference type="Pfam" id="PF18701">
    <property type="entry name" value="DUF5641"/>
    <property type="match status" value="1"/>
</dbReference>
<accession>A0A4C1XE75</accession>
<dbReference type="PANTHER" id="PTHR47331">
    <property type="entry name" value="PHD-TYPE DOMAIN-CONTAINING PROTEIN"/>
    <property type="match status" value="1"/>
</dbReference>
<gene>
    <name evidence="2" type="ORF">EVAR_38223_1</name>
</gene>
<name>A0A4C1XE75_EUMVA</name>
<dbReference type="OrthoDB" id="8052806at2759"/>
<evidence type="ECO:0000313" key="2">
    <source>
        <dbReference type="EMBL" id="GBP62221.1"/>
    </source>
</evidence>
<comment type="caution">
    <text evidence="2">The sequence shown here is derived from an EMBL/GenBank/DDBJ whole genome shotgun (WGS) entry which is preliminary data.</text>
</comment>
<dbReference type="AlphaFoldDB" id="A0A4C1XE75"/>
<dbReference type="InterPro" id="IPR040676">
    <property type="entry name" value="DUF5641"/>
</dbReference>
<protein>
    <recommendedName>
        <fullName evidence="1">DUF5641 domain-containing protein</fullName>
    </recommendedName>
</protein>
<dbReference type="STRING" id="151549.A0A4C1XE75"/>
<evidence type="ECO:0000313" key="3">
    <source>
        <dbReference type="Proteomes" id="UP000299102"/>
    </source>
</evidence>
<dbReference type="Proteomes" id="UP000299102">
    <property type="component" value="Unassembled WGS sequence"/>
</dbReference>
<sequence>MNLMYFNVIRAGRSPFSAAAQTRINHHATILVRQRRIWPEISPRVLEFAALFVSSPFDLAPRHPYSFNVDYDSPPAIDSNPALNSDFGTTPHFDSRHALDSNFSLILDFDLTPLIDFDPSLSQLSSPFRLRFRFRYRILLAVPSLPVTSATTTRYELIVKIGQVFWERWRREFFAELQRRTKRRTQEREISIGDVLVLKEDDIPPSQWRVRRVGGLYPHPDNISRVVDVKTCKGIVRRAINKLCPLFSSDW</sequence>
<dbReference type="EMBL" id="BGZK01000835">
    <property type="protein sequence ID" value="GBP62221.1"/>
    <property type="molecule type" value="Genomic_DNA"/>
</dbReference>
<keyword evidence="3" id="KW-1185">Reference proteome</keyword>
<organism evidence="2 3">
    <name type="scientific">Eumeta variegata</name>
    <name type="common">Bagworm moth</name>
    <name type="synonym">Eumeta japonica</name>
    <dbReference type="NCBI Taxonomy" id="151549"/>
    <lineage>
        <taxon>Eukaryota</taxon>
        <taxon>Metazoa</taxon>
        <taxon>Ecdysozoa</taxon>
        <taxon>Arthropoda</taxon>
        <taxon>Hexapoda</taxon>
        <taxon>Insecta</taxon>
        <taxon>Pterygota</taxon>
        <taxon>Neoptera</taxon>
        <taxon>Endopterygota</taxon>
        <taxon>Lepidoptera</taxon>
        <taxon>Glossata</taxon>
        <taxon>Ditrysia</taxon>
        <taxon>Tineoidea</taxon>
        <taxon>Psychidae</taxon>
        <taxon>Oiketicinae</taxon>
        <taxon>Eumeta</taxon>
    </lineage>
</organism>
<proteinExistence type="predicted"/>
<feature type="domain" description="DUF5641" evidence="1">
    <location>
        <begin position="153"/>
        <end position="246"/>
    </location>
</feature>